<keyword evidence="1" id="KW-0472">Membrane</keyword>
<gene>
    <name evidence="2" type="ORF">NQV15_07050</name>
</gene>
<feature type="transmembrane region" description="Helical" evidence="1">
    <location>
        <begin position="148"/>
        <end position="169"/>
    </location>
</feature>
<sequence>MNPSSPASHGRSALGAVLPARRMLTLALATLALGLAAGLVWLWLADPSQWQVSDRGILLTEAASRGQFQVVVMFVLVGLVVSLAAGWGIVQLLPDAGWLVVPVTIVATVLAALIAWRIGVDLGPPSPASVRDVQPGDTLPSRLAVDSVAPFLVWPIFGLLGVIGATWGADRRA</sequence>
<evidence type="ECO:0000313" key="3">
    <source>
        <dbReference type="Proteomes" id="UP001316184"/>
    </source>
</evidence>
<dbReference type="EMBL" id="CP102173">
    <property type="protein sequence ID" value="UUP15064.1"/>
    <property type="molecule type" value="Genomic_DNA"/>
</dbReference>
<evidence type="ECO:0000313" key="2">
    <source>
        <dbReference type="EMBL" id="UUP15064.1"/>
    </source>
</evidence>
<keyword evidence="3" id="KW-1185">Reference proteome</keyword>
<name>A0ABY5MAA2_9ACTN</name>
<feature type="transmembrane region" description="Helical" evidence="1">
    <location>
        <begin position="24"/>
        <end position="44"/>
    </location>
</feature>
<keyword evidence="1" id="KW-0812">Transmembrane</keyword>
<accession>A0ABY5MAA2</accession>
<dbReference type="Proteomes" id="UP001316184">
    <property type="component" value="Chromosome"/>
</dbReference>
<evidence type="ECO:0008006" key="4">
    <source>
        <dbReference type="Google" id="ProtNLM"/>
    </source>
</evidence>
<organism evidence="2 3">
    <name type="scientific">Aeromicrobium wangtongii</name>
    <dbReference type="NCBI Taxonomy" id="2969247"/>
    <lineage>
        <taxon>Bacteria</taxon>
        <taxon>Bacillati</taxon>
        <taxon>Actinomycetota</taxon>
        <taxon>Actinomycetes</taxon>
        <taxon>Propionibacteriales</taxon>
        <taxon>Nocardioidaceae</taxon>
        <taxon>Aeromicrobium</taxon>
    </lineage>
</organism>
<protein>
    <recommendedName>
        <fullName evidence="4">DUF2567 domain-containing protein</fullName>
    </recommendedName>
</protein>
<feature type="transmembrane region" description="Helical" evidence="1">
    <location>
        <begin position="68"/>
        <end position="90"/>
    </location>
</feature>
<reference evidence="2 3" key="1">
    <citation type="submission" date="2022-08" db="EMBL/GenBank/DDBJ databases">
        <title>novel species in genus Aeromicrobium.</title>
        <authorList>
            <person name="Ye L."/>
        </authorList>
    </citation>
    <scope>NUCLEOTIDE SEQUENCE [LARGE SCALE GENOMIC DNA]</scope>
    <source>
        <strain evidence="3">zg-Y1379</strain>
    </source>
</reference>
<dbReference type="RefSeq" id="WP_232399116.1">
    <property type="nucleotide sequence ID" value="NZ_CP102173.1"/>
</dbReference>
<proteinExistence type="predicted"/>
<evidence type="ECO:0000256" key="1">
    <source>
        <dbReference type="SAM" id="Phobius"/>
    </source>
</evidence>
<keyword evidence="1" id="KW-1133">Transmembrane helix</keyword>
<feature type="transmembrane region" description="Helical" evidence="1">
    <location>
        <begin position="97"/>
        <end position="118"/>
    </location>
</feature>